<evidence type="ECO:0000313" key="2">
    <source>
        <dbReference type="EMBL" id="CAG6625525.1"/>
    </source>
</evidence>
<dbReference type="EMBL" id="HBUF01284276">
    <property type="protein sequence ID" value="CAG6687969.1"/>
    <property type="molecule type" value="Transcribed_RNA"/>
</dbReference>
<dbReference type="EMBL" id="HBUF01651534">
    <property type="protein sequence ID" value="CAG6787046.1"/>
    <property type="molecule type" value="Transcribed_RNA"/>
</dbReference>
<reference evidence="2" key="1">
    <citation type="submission" date="2021-05" db="EMBL/GenBank/DDBJ databases">
        <authorList>
            <person name="Alioto T."/>
            <person name="Alioto T."/>
            <person name="Gomez Garrido J."/>
        </authorList>
    </citation>
    <scope>NUCLEOTIDE SEQUENCE</scope>
</reference>
<feature type="transmembrane region" description="Helical" evidence="1">
    <location>
        <begin position="122"/>
        <end position="141"/>
    </location>
</feature>
<protein>
    <submittedName>
        <fullName evidence="2">Uncharacterized protein</fullName>
    </submittedName>
</protein>
<dbReference type="EMBL" id="HBUF01651533">
    <property type="protein sequence ID" value="CAG6787045.1"/>
    <property type="molecule type" value="Transcribed_RNA"/>
</dbReference>
<keyword evidence="1" id="KW-1133">Transmembrane helix</keyword>
<proteinExistence type="predicted"/>
<keyword evidence="1" id="KW-0812">Transmembrane</keyword>
<dbReference type="EMBL" id="HBUF01284274">
    <property type="protein sequence ID" value="CAG6687963.1"/>
    <property type="molecule type" value="Transcribed_RNA"/>
</dbReference>
<keyword evidence="1" id="KW-0472">Membrane</keyword>
<accession>A0A8D8Q5M6</accession>
<dbReference type="AlphaFoldDB" id="A0A8D8Q5M6"/>
<dbReference type="EMBL" id="HBUF01284273">
    <property type="protein sequence ID" value="CAG6687960.1"/>
    <property type="molecule type" value="Transcribed_RNA"/>
</dbReference>
<name>A0A8D8Q5M6_9HEMI</name>
<sequence>MSESSIMMSALTLTGFEPTISWLDTPTTIPPLPDILPYNCSLPPLTESDSDADSEPEPEADFIKYIYPVRSRILRKKFWHGYHQYHHPRHYVTTDRYHHHICSSSNSSTFFSHIRLLLRPSICLLFLLPFLFCIFVFYFFFTSFATVFQPTRSSLEKIGEKGERKYKGGLMEY</sequence>
<dbReference type="EMBL" id="HBUF01060184">
    <property type="protein sequence ID" value="CAG6625525.1"/>
    <property type="molecule type" value="Transcribed_RNA"/>
</dbReference>
<dbReference type="EMBL" id="HBUF01284272">
    <property type="protein sequence ID" value="CAG6687957.1"/>
    <property type="molecule type" value="Transcribed_RNA"/>
</dbReference>
<evidence type="ECO:0000256" key="1">
    <source>
        <dbReference type="SAM" id="Phobius"/>
    </source>
</evidence>
<organism evidence="2">
    <name type="scientific">Cacopsylla melanoneura</name>
    <dbReference type="NCBI Taxonomy" id="428564"/>
    <lineage>
        <taxon>Eukaryota</taxon>
        <taxon>Metazoa</taxon>
        <taxon>Ecdysozoa</taxon>
        <taxon>Arthropoda</taxon>
        <taxon>Hexapoda</taxon>
        <taxon>Insecta</taxon>
        <taxon>Pterygota</taxon>
        <taxon>Neoptera</taxon>
        <taxon>Paraneoptera</taxon>
        <taxon>Hemiptera</taxon>
        <taxon>Sternorrhyncha</taxon>
        <taxon>Psylloidea</taxon>
        <taxon>Psyllidae</taxon>
        <taxon>Psyllinae</taxon>
        <taxon>Cacopsylla</taxon>
    </lineage>
</organism>
<dbReference type="EMBL" id="HBUF01284275">
    <property type="protein sequence ID" value="CAG6687966.1"/>
    <property type="molecule type" value="Transcribed_RNA"/>
</dbReference>
<dbReference type="EMBL" id="HBUF01060185">
    <property type="protein sequence ID" value="CAG6625526.1"/>
    <property type="molecule type" value="Transcribed_RNA"/>
</dbReference>
<dbReference type="EMBL" id="HBUF01651535">
    <property type="protein sequence ID" value="CAG6787047.1"/>
    <property type="molecule type" value="Transcribed_RNA"/>
</dbReference>